<gene>
    <name evidence="2" type="ORF">S01H4_43605</name>
</gene>
<sequence>MKQPKDARGKGTGMPGGGRAGKNTGPCKSGGPGYGKGGGRGGGKGRK</sequence>
<feature type="region of interest" description="Disordered" evidence="1">
    <location>
        <begin position="1"/>
        <end position="47"/>
    </location>
</feature>
<feature type="compositionally biased region" description="Gly residues" evidence="1">
    <location>
        <begin position="28"/>
        <end position="47"/>
    </location>
</feature>
<feature type="compositionally biased region" description="Gly residues" evidence="1">
    <location>
        <begin position="10"/>
        <end position="20"/>
    </location>
</feature>
<proteinExistence type="predicted"/>
<protein>
    <submittedName>
        <fullName evidence="2">Uncharacterized protein</fullName>
    </submittedName>
</protein>
<accession>X1BZ15</accession>
<organism evidence="2">
    <name type="scientific">marine sediment metagenome</name>
    <dbReference type="NCBI Taxonomy" id="412755"/>
    <lineage>
        <taxon>unclassified sequences</taxon>
        <taxon>metagenomes</taxon>
        <taxon>ecological metagenomes</taxon>
    </lineage>
</organism>
<dbReference type="EMBL" id="BART01024072">
    <property type="protein sequence ID" value="GAH00242.1"/>
    <property type="molecule type" value="Genomic_DNA"/>
</dbReference>
<name>X1BZ15_9ZZZZ</name>
<evidence type="ECO:0000313" key="2">
    <source>
        <dbReference type="EMBL" id="GAH00242.1"/>
    </source>
</evidence>
<evidence type="ECO:0000256" key="1">
    <source>
        <dbReference type="SAM" id="MobiDB-lite"/>
    </source>
</evidence>
<comment type="caution">
    <text evidence="2">The sequence shown here is derived from an EMBL/GenBank/DDBJ whole genome shotgun (WGS) entry which is preliminary data.</text>
</comment>
<dbReference type="AlphaFoldDB" id="X1BZ15"/>
<reference evidence="2" key="1">
    <citation type="journal article" date="2014" name="Front. Microbiol.">
        <title>High frequency of phylogenetically diverse reductive dehalogenase-homologous genes in deep subseafloor sedimentary metagenomes.</title>
        <authorList>
            <person name="Kawai M."/>
            <person name="Futagami T."/>
            <person name="Toyoda A."/>
            <person name="Takaki Y."/>
            <person name="Nishi S."/>
            <person name="Hori S."/>
            <person name="Arai W."/>
            <person name="Tsubouchi T."/>
            <person name="Morono Y."/>
            <person name="Uchiyama I."/>
            <person name="Ito T."/>
            <person name="Fujiyama A."/>
            <person name="Inagaki F."/>
            <person name="Takami H."/>
        </authorList>
    </citation>
    <scope>NUCLEOTIDE SEQUENCE</scope>
    <source>
        <strain evidence="2">Expedition CK06-06</strain>
    </source>
</reference>